<proteinExistence type="predicted"/>
<dbReference type="RefSeq" id="WP_155065246.1">
    <property type="nucleotide sequence ID" value="NZ_WMIF01000020.1"/>
</dbReference>
<dbReference type="GO" id="GO:0005886">
    <property type="term" value="C:plasma membrane"/>
    <property type="evidence" value="ECO:0007669"/>
    <property type="project" value="TreeGrafter"/>
</dbReference>
<keyword evidence="2" id="KW-0812">Transmembrane</keyword>
<feature type="transmembrane region" description="Helical" evidence="2">
    <location>
        <begin position="33"/>
        <end position="52"/>
    </location>
</feature>
<gene>
    <name evidence="4" type="ORF">GL279_13920</name>
</gene>
<dbReference type="SUPFAM" id="SSF52540">
    <property type="entry name" value="P-loop containing nucleoside triphosphate hydrolases"/>
    <property type="match status" value="1"/>
</dbReference>
<accession>A0A844H418</accession>
<keyword evidence="1" id="KW-0175">Coiled coil</keyword>
<dbReference type="PANTHER" id="PTHR32309:SF13">
    <property type="entry name" value="FERRIC ENTEROBACTIN TRANSPORT PROTEIN FEPE"/>
    <property type="match status" value="1"/>
</dbReference>
<dbReference type="PANTHER" id="PTHR32309">
    <property type="entry name" value="TYROSINE-PROTEIN KINASE"/>
    <property type="match status" value="1"/>
</dbReference>
<protein>
    <recommendedName>
        <fullName evidence="3">Tyrosine-protein kinase G-rich domain-containing protein</fullName>
    </recommendedName>
</protein>
<evidence type="ECO:0000313" key="4">
    <source>
        <dbReference type="EMBL" id="MTH35699.1"/>
    </source>
</evidence>
<evidence type="ECO:0000256" key="2">
    <source>
        <dbReference type="SAM" id="Phobius"/>
    </source>
</evidence>
<feature type="coiled-coil region" evidence="1">
    <location>
        <begin position="314"/>
        <end position="386"/>
    </location>
</feature>
<comment type="caution">
    <text evidence="4">The sequence shown here is derived from an EMBL/GenBank/DDBJ whole genome shotgun (WGS) entry which is preliminary data.</text>
</comment>
<dbReference type="Proteomes" id="UP000442533">
    <property type="component" value="Unassembled WGS sequence"/>
</dbReference>
<keyword evidence="2" id="KW-1133">Transmembrane helix</keyword>
<dbReference type="InterPro" id="IPR050445">
    <property type="entry name" value="Bact_polysacc_biosynth/exp"/>
</dbReference>
<name>A0A844H418_9RHOB</name>
<keyword evidence="2" id="KW-0472">Membrane</keyword>
<sequence length="685" mass="74087">MNHDHPITPGWRNDVPDFAVLVRRTFGTLRRKLPVLALGSVLAGALATGLALSRPDYYYASSAIMIDPRLGGSGDAAAAPTIYLADALVVDSEIEVLLSDRLLRRVLEKLAPELQGAFADATNADGQPLTPQELQEAQVTWLSKNLTVERQGNTFVIVIGFTAEDPKIAADVANTVAQEYVVFQQDDSRGRVEKEATWLSAEMTRLSGEARQAAAAVQKFIVDNDVPPDGQTGLVGATMTDLEQEIVAEQRNLRSATLFMAQIETDIRRLKNERVVGDLLSLRPDNTALTRLMQQYKDAVRSDGSNQAVISRMAQQLMAELSNMKEAAEASKEVAEANLAKLDARHADLQAELSQIAATQIELGNLQRESDAVKEQQRRVMEQLQRNQSQDLYIVSDTRVIDDAVPPTSPANPPLVLVLASGMIGGLLLAMAWVFVRAQTDDRIRSAQTLRERLGVTYLGAVPPKPFAPAALAEPGVLARVTSAEGREFYESLRRAGVALRHGKGATLVTSPRDEASRAMLTASLAAFVASHGEKVLLVDGDPLGRRLGALVRPRLGDVQVLNPVMDLATPSENLTVALASADRPVDPAAYSAAVRALLAARQAQGEIVIIDGPALSATVDEIIAEAQVTRVLLALPFGKVSLNLLEQILDRNEPVGKRLAGVFLTEVGPRRLRRHDPAQRPKLV</sequence>
<keyword evidence="5" id="KW-1185">Reference proteome</keyword>
<organism evidence="4 5">
    <name type="scientific">Paracoccus limosus</name>
    <dbReference type="NCBI Taxonomy" id="913252"/>
    <lineage>
        <taxon>Bacteria</taxon>
        <taxon>Pseudomonadati</taxon>
        <taxon>Pseudomonadota</taxon>
        <taxon>Alphaproteobacteria</taxon>
        <taxon>Rhodobacterales</taxon>
        <taxon>Paracoccaceae</taxon>
        <taxon>Paracoccus</taxon>
    </lineage>
</organism>
<evidence type="ECO:0000313" key="5">
    <source>
        <dbReference type="Proteomes" id="UP000442533"/>
    </source>
</evidence>
<evidence type="ECO:0000256" key="1">
    <source>
        <dbReference type="SAM" id="Coils"/>
    </source>
</evidence>
<dbReference type="Gene3D" id="3.40.50.300">
    <property type="entry name" value="P-loop containing nucleotide triphosphate hydrolases"/>
    <property type="match status" value="1"/>
</dbReference>
<dbReference type="EMBL" id="WMIF01000020">
    <property type="protein sequence ID" value="MTH35699.1"/>
    <property type="molecule type" value="Genomic_DNA"/>
</dbReference>
<feature type="transmembrane region" description="Helical" evidence="2">
    <location>
        <begin position="415"/>
        <end position="436"/>
    </location>
</feature>
<dbReference type="GO" id="GO:0004713">
    <property type="term" value="F:protein tyrosine kinase activity"/>
    <property type="evidence" value="ECO:0007669"/>
    <property type="project" value="TreeGrafter"/>
</dbReference>
<dbReference type="InterPro" id="IPR032807">
    <property type="entry name" value="GNVR"/>
</dbReference>
<reference evidence="4 5" key="1">
    <citation type="submission" date="2019-11" db="EMBL/GenBank/DDBJ databases">
        <authorList>
            <person name="Dong K."/>
        </authorList>
    </citation>
    <scope>NUCLEOTIDE SEQUENCE [LARGE SCALE GENOMIC DNA]</scope>
    <source>
        <strain evidence="4 5">JCM 17370</strain>
    </source>
</reference>
<dbReference type="AlphaFoldDB" id="A0A844H418"/>
<dbReference type="Pfam" id="PF13807">
    <property type="entry name" value="GNVR"/>
    <property type="match status" value="1"/>
</dbReference>
<dbReference type="OrthoDB" id="230260at2"/>
<evidence type="ECO:0000259" key="3">
    <source>
        <dbReference type="Pfam" id="PF13807"/>
    </source>
</evidence>
<dbReference type="InterPro" id="IPR027417">
    <property type="entry name" value="P-loop_NTPase"/>
</dbReference>
<feature type="domain" description="Tyrosine-protein kinase G-rich" evidence="3">
    <location>
        <begin position="365"/>
        <end position="438"/>
    </location>
</feature>